<dbReference type="EMBL" id="JARPOI010000014">
    <property type="protein sequence ID" value="KAJ9158800.1"/>
    <property type="molecule type" value="Genomic_DNA"/>
</dbReference>
<dbReference type="Pfam" id="PF00931">
    <property type="entry name" value="NB-ARC"/>
    <property type="match status" value="1"/>
</dbReference>
<keyword evidence="10" id="KW-1185">Reference proteome</keyword>
<evidence type="ECO:0000256" key="2">
    <source>
        <dbReference type="ARBA" id="ARBA00022741"/>
    </source>
</evidence>
<name>A0ABQ9L270_HEVBR</name>
<evidence type="ECO:0000259" key="8">
    <source>
        <dbReference type="Pfam" id="PF23598"/>
    </source>
</evidence>
<keyword evidence="2" id="KW-0547">Nucleotide-binding</keyword>
<dbReference type="InterPro" id="IPR058922">
    <property type="entry name" value="WHD_DRP"/>
</dbReference>
<dbReference type="Pfam" id="PF18052">
    <property type="entry name" value="Rx_N"/>
    <property type="match status" value="1"/>
</dbReference>
<keyword evidence="4" id="KW-0067">ATP-binding</keyword>
<evidence type="ECO:0000259" key="5">
    <source>
        <dbReference type="Pfam" id="PF00931"/>
    </source>
</evidence>
<dbReference type="Pfam" id="PF23559">
    <property type="entry name" value="WHD_DRP"/>
    <property type="match status" value="1"/>
</dbReference>
<dbReference type="Gene3D" id="1.20.5.4130">
    <property type="match status" value="1"/>
</dbReference>
<evidence type="ECO:0000259" key="7">
    <source>
        <dbReference type="Pfam" id="PF23559"/>
    </source>
</evidence>
<reference evidence="9" key="1">
    <citation type="journal article" date="2023" name="Plant Biotechnol. J.">
        <title>Chromosome-level wild Hevea brasiliensis genome provides new tools for genomic-assisted breeding and valuable loci to elevate rubber yield.</title>
        <authorList>
            <person name="Cheng H."/>
            <person name="Song X."/>
            <person name="Hu Y."/>
            <person name="Wu T."/>
            <person name="Yang Q."/>
            <person name="An Z."/>
            <person name="Feng S."/>
            <person name="Deng Z."/>
            <person name="Wu W."/>
            <person name="Zeng X."/>
            <person name="Tu M."/>
            <person name="Wang X."/>
            <person name="Huang H."/>
        </authorList>
    </citation>
    <scope>NUCLEOTIDE SEQUENCE</scope>
    <source>
        <strain evidence="9">MT/VB/25A 57/8</strain>
    </source>
</reference>
<feature type="domain" description="Disease resistance R13L4/SHOC-2-like LRR" evidence="8">
    <location>
        <begin position="570"/>
        <end position="838"/>
    </location>
</feature>
<dbReference type="Proteomes" id="UP001174677">
    <property type="component" value="Chromosome 14"/>
</dbReference>
<evidence type="ECO:0000256" key="3">
    <source>
        <dbReference type="ARBA" id="ARBA00022821"/>
    </source>
</evidence>
<evidence type="ECO:0000256" key="1">
    <source>
        <dbReference type="ARBA" id="ARBA00022737"/>
    </source>
</evidence>
<comment type="caution">
    <text evidence="9">The sequence shown here is derived from an EMBL/GenBank/DDBJ whole genome shotgun (WGS) entry which is preliminary data.</text>
</comment>
<dbReference type="Gene3D" id="3.40.50.300">
    <property type="entry name" value="P-loop containing nucleotide triphosphate hydrolases"/>
    <property type="match status" value="1"/>
</dbReference>
<dbReference type="InterPro" id="IPR002182">
    <property type="entry name" value="NB-ARC"/>
</dbReference>
<dbReference type="CDD" id="cd14798">
    <property type="entry name" value="RX-CC_like"/>
    <property type="match status" value="1"/>
</dbReference>
<evidence type="ECO:0000313" key="9">
    <source>
        <dbReference type="EMBL" id="KAJ9158800.1"/>
    </source>
</evidence>
<dbReference type="InterPro" id="IPR032675">
    <property type="entry name" value="LRR_dom_sf"/>
</dbReference>
<dbReference type="SUPFAM" id="SSF52058">
    <property type="entry name" value="L domain-like"/>
    <property type="match status" value="1"/>
</dbReference>
<dbReference type="InterPro" id="IPR055414">
    <property type="entry name" value="LRR_R13L4/SHOC2-like"/>
</dbReference>
<dbReference type="Gene3D" id="1.10.8.430">
    <property type="entry name" value="Helical domain of apoptotic protease-activating factors"/>
    <property type="match status" value="1"/>
</dbReference>
<dbReference type="Gene3D" id="1.10.10.10">
    <property type="entry name" value="Winged helix-like DNA-binding domain superfamily/Winged helix DNA-binding domain"/>
    <property type="match status" value="1"/>
</dbReference>
<protein>
    <submittedName>
        <fullName evidence="9">Uncharacterized protein</fullName>
    </submittedName>
</protein>
<evidence type="ECO:0000256" key="4">
    <source>
        <dbReference type="ARBA" id="ARBA00022840"/>
    </source>
</evidence>
<dbReference type="Pfam" id="PF23598">
    <property type="entry name" value="LRR_14"/>
    <property type="match status" value="1"/>
</dbReference>
<keyword evidence="1" id="KW-0677">Repeat</keyword>
<keyword evidence="3" id="KW-0611">Plant defense</keyword>
<feature type="domain" description="Disease resistance protein winged helix" evidence="7">
    <location>
        <begin position="425"/>
        <end position="497"/>
    </location>
</feature>
<dbReference type="InterPro" id="IPR041118">
    <property type="entry name" value="Rx_N"/>
</dbReference>
<dbReference type="InterPro" id="IPR027417">
    <property type="entry name" value="P-loop_NTPase"/>
</dbReference>
<accession>A0ABQ9L270</accession>
<organism evidence="9 10">
    <name type="scientific">Hevea brasiliensis</name>
    <name type="common">Para rubber tree</name>
    <name type="synonym">Siphonia brasiliensis</name>
    <dbReference type="NCBI Taxonomy" id="3981"/>
    <lineage>
        <taxon>Eukaryota</taxon>
        <taxon>Viridiplantae</taxon>
        <taxon>Streptophyta</taxon>
        <taxon>Embryophyta</taxon>
        <taxon>Tracheophyta</taxon>
        <taxon>Spermatophyta</taxon>
        <taxon>Magnoliopsida</taxon>
        <taxon>eudicotyledons</taxon>
        <taxon>Gunneridae</taxon>
        <taxon>Pentapetalae</taxon>
        <taxon>rosids</taxon>
        <taxon>fabids</taxon>
        <taxon>Malpighiales</taxon>
        <taxon>Euphorbiaceae</taxon>
        <taxon>Crotonoideae</taxon>
        <taxon>Micrandreae</taxon>
        <taxon>Hevea</taxon>
    </lineage>
</organism>
<dbReference type="InterPro" id="IPR042197">
    <property type="entry name" value="Apaf_helical"/>
</dbReference>
<dbReference type="InterPro" id="IPR038005">
    <property type="entry name" value="RX-like_CC"/>
</dbReference>
<dbReference type="Gene3D" id="3.80.10.10">
    <property type="entry name" value="Ribonuclease Inhibitor"/>
    <property type="match status" value="2"/>
</dbReference>
<evidence type="ECO:0000259" key="6">
    <source>
        <dbReference type="Pfam" id="PF18052"/>
    </source>
</evidence>
<dbReference type="PANTHER" id="PTHR36766:SF38">
    <property type="entry name" value="DISEASE RESISTANCE PROTEIN RGA3"/>
    <property type="match status" value="1"/>
</dbReference>
<sequence>MAEGVLFDIAGEIIKKLGSRALQEIGVWWGVKDELKKLKGTVSRIRAVLLDAEKKAALNEQVKDWLGKLQEIVYDADDLIDDFATEALQRQVMTGNRMTKEVSLFFSSSNRLVYGFKMGHKIKAIRKRLLQIDADTESFNLEVHNEERGYTTKVRDQTESSVPEVVIGREGDKTAIIEFLLASNSEENVSVLSIVGIGGLGKTALAQFIFNDEQVRKHFEVKLWVCVSDPFDVKMIVKKILESAKGTKSEELELETLKTDLGKIINGQKYMLVLDDVWNENRERWDSLKKLLVGGSGGSKILVTTRSRKVAEVASTVEPYVLKSLSPTESWSLFLRVALRAQEPKDSSVKKTGEEIVSKCVGVPLAIKTIASILCLKNPETEWLVFLQEELSKIAQNENDILPTLKLSYDHLPSHLKHCFVYCALFPKDYVIDVKTLIHLWIAQGFIESSNSSLCVEDIGLQYFTELWWRSFFQEVERDELGNVESCKMHDLMHDLATSVAGEGICIINSKEKSVDESVRHVSFDFCLNSSQQIPAGLCNALKLRTFFLPRHEFPIREGDVSKLSISKVIVPNFRELRVCDMNRAKIEKVSNSINKLKHLRYLDVSTNVNIVALPNSITNLQNLQVLNVTNCSRLKELPKDIKKLINLRHLYCVGCSNLTHMPRGLGQLTSLRTLTWFVVAKDNSVAKNVGGLNELNSLNNLRGFLQIRNLGYVKNGIINPILEDKSLLQSLFLWSDPNDDANVQSEEIAFQNLQPHPNLKELVVEKYRGTRLPSWFSSLTNLVNIRLLNCRCQHLPPLNQIPSLQMLETWGLRDLEYIEIEGQGASFFPSLKVLILRASRKLIGWRMKRYEDDSDDSTTISSPDLLQFPSLSEFHGVDCPNLSLIPQFPSLDEELELRKVSVQLVQQIFTTSTSSSSSSIVPPLSKLKKLIIGVIKDLEFLPPDGLHNLTSLQQLEIRNCPRLTSLPQEMRSLTSLRELTISGCPLLSERCADKKGEDWPFISHIPNVEVDGKRIQWEGCYLLEDEEKSSTTSEN</sequence>
<feature type="domain" description="NB-ARC" evidence="5">
    <location>
        <begin position="170"/>
        <end position="341"/>
    </location>
</feature>
<dbReference type="InterPro" id="IPR036388">
    <property type="entry name" value="WH-like_DNA-bd_sf"/>
</dbReference>
<dbReference type="SUPFAM" id="SSF52540">
    <property type="entry name" value="P-loop containing nucleoside triphosphate hydrolases"/>
    <property type="match status" value="1"/>
</dbReference>
<proteinExistence type="predicted"/>
<feature type="domain" description="Disease resistance N-terminal" evidence="6">
    <location>
        <begin position="12"/>
        <end position="97"/>
    </location>
</feature>
<dbReference type="PANTHER" id="PTHR36766">
    <property type="entry name" value="PLANT BROAD-SPECTRUM MILDEW RESISTANCE PROTEIN RPW8"/>
    <property type="match status" value="1"/>
</dbReference>
<dbReference type="PRINTS" id="PR00364">
    <property type="entry name" value="DISEASERSIST"/>
</dbReference>
<evidence type="ECO:0000313" key="10">
    <source>
        <dbReference type="Proteomes" id="UP001174677"/>
    </source>
</evidence>
<gene>
    <name evidence="9" type="ORF">P3X46_024346</name>
</gene>